<reference evidence="2" key="1">
    <citation type="submission" date="2022-06" db="EMBL/GenBank/DDBJ databases">
        <authorList>
            <person name="Berger JAMES D."/>
            <person name="Berger JAMES D."/>
        </authorList>
    </citation>
    <scope>NUCLEOTIDE SEQUENCE [LARGE SCALE GENOMIC DNA]</scope>
</reference>
<evidence type="ECO:0000313" key="3">
    <source>
        <dbReference type="WBParaSite" id="TREG1_96740.1"/>
    </source>
</evidence>
<keyword evidence="2" id="KW-1185">Reference proteome</keyword>
<keyword evidence="1" id="KW-0732">Signal</keyword>
<name>A0AA85KIP4_TRIRE</name>
<protein>
    <submittedName>
        <fullName evidence="3">Uncharacterized protein</fullName>
    </submittedName>
</protein>
<organism evidence="2 3">
    <name type="scientific">Trichobilharzia regenti</name>
    <name type="common">Nasal bird schistosome</name>
    <dbReference type="NCBI Taxonomy" id="157069"/>
    <lineage>
        <taxon>Eukaryota</taxon>
        <taxon>Metazoa</taxon>
        <taxon>Spiralia</taxon>
        <taxon>Lophotrochozoa</taxon>
        <taxon>Platyhelminthes</taxon>
        <taxon>Trematoda</taxon>
        <taxon>Digenea</taxon>
        <taxon>Strigeidida</taxon>
        <taxon>Schistosomatoidea</taxon>
        <taxon>Schistosomatidae</taxon>
        <taxon>Trichobilharzia</taxon>
    </lineage>
</organism>
<proteinExistence type="predicted"/>
<feature type="signal peptide" evidence="1">
    <location>
        <begin position="1"/>
        <end position="23"/>
    </location>
</feature>
<feature type="chain" id="PRO_5041650279" evidence="1">
    <location>
        <begin position="24"/>
        <end position="76"/>
    </location>
</feature>
<dbReference type="WBParaSite" id="TREG1_96740.1">
    <property type="protein sequence ID" value="TREG1_96740.1"/>
    <property type="gene ID" value="TREG1_96740"/>
</dbReference>
<dbReference type="AlphaFoldDB" id="A0AA85KIP4"/>
<reference evidence="3" key="2">
    <citation type="submission" date="2023-11" db="UniProtKB">
        <authorList>
            <consortium name="WormBaseParasite"/>
        </authorList>
    </citation>
    <scope>IDENTIFICATION</scope>
</reference>
<sequence length="76" mass="8914">MNTYLLLFVAFAFLAVQLPSTLGYSDTDELDAFQDYPSFGYPPVYNRYAEYRKRGIRNMRMGKRSEYHPMKAISTE</sequence>
<accession>A0AA85KIP4</accession>
<evidence type="ECO:0000313" key="2">
    <source>
        <dbReference type="Proteomes" id="UP000050795"/>
    </source>
</evidence>
<dbReference type="Proteomes" id="UP000050795">
    <property type="component" value="Unassembled WGS sequence"/>
</dbReference>
<evidence type="ECO:0000256" key="1">
    <source>
        <dbReference type="SAM" id="SignalP"/>
    </source>
</evidence>